<dbReference type="Pfam" id="PF02163">
    <property type="entry name" value="Peptidase_M50"/>
    <property type="match status" value="1"/>
</dbReference>
<dbReference type="Proteomes" id="UP000066376">
    <property type="component" value="Chromosome"/>
</dbReference>
<sequence length="385" mass="42857">MNGIYYYVIAFLVIWTIAIVFKDKLINYGLEVNFPLLMWKTQRLRGFIDRLASLAPRFWKGYMNIGIVISTGLMILMAVSLVYSLKTLIDTPTVSLIVPGVEVPGSPIFIPLLSGLIALTTVLIVHEFSHGILSRVEKISINSIGLLLFAILPGAFVEPNEEELNELSRPAKMRIYVAGSMANLSLAAIAIVIMMTLSSFVIPAVFDEDGVVVNRLTEDGNAINYLSEGMVIKEINNITINDSQSYQKAVATLKPNTNINIQTDQGDYSFQLKHNPKNKSLAYMGIQAKSNKVIGDDYDNQFYTPLLWILIPLNELLFWIFFLNFAVGTFNLLPMKPLDGGHLFENLLSYIAPEGLYRPIVTFMSFFIGIIIIVSLVVGFVGVTL</sequence>
<evidence type="ECO:0000256" key="1">
    <source>
        <dbReference type="ARBA" id="ARBA00004127"/>
    </source>
</evidence>
<dbReference type="EMBL" id="CP014265">
    <property type="protein sequence ID" value="AMK16099.1"/>
    <property type="molecule type" value="Genomic_DNA"/>
</dbReference>
<dbReference type="GO" id="GO:0005737">
    <property type="term" value="C:cytoplasm"/>
    <property type="evidence" value="ECO:0007669"/>
    <property type="project" value="TreeGrafter"/>
</dbReference>
<dbReference type="STRING" id="294671.YLM1_1544"/>
<keyword evidence="8" id="KW-1185">Reference proteome</keyword>
<feature type="transmembrane region" description="Helical" evidence="5">
    <location>
        <begin position="139"/>
        <end position="157"/>
    </location>
</feature>
<reference evidence="7 8" key="1">
    <citation type="journal article" date="2016" name="Genome Announc.">
        <title>Draft Genome Sequence of the Rumen Methanogen Methanobrevibacter olleyae YLM1.</title>
        <authorList>
            <person name="Kelly W.J."/>
            <person name="Li D."/>
            <person name="Lambie S.C."/>
            <person name="Cox F."/>
            <person name="Attwood G.T."/>
            <person name="Altermann E."/>
            <person name="Leahy S.C."/>
        </authorList>
    </citation>
    <scope>NUCLEOTIDE SEQUENCE [LARGE SCALE GENOMIC DNA]</scope>
    <source>
        <strain evidence="7 8">YLM1</strain>
    </source>
</reference>
<feature type="transmembrane region" description="Helical" evidence="5">
    <location>
        <begin position="105"/>
        <end position="127"/>
    </location>
</feature>
<evidence type="ECO:0000313" key="7">
    <source>
        <dbReference type="EMBL" id="AMK16099.1"/>
    </source>
</evidence>
<dbReference type="GeneID" id="28489862"/>
<evidence type="ECO:0000256" key="2">
    <source>
        <dbReference type="ARBA" id="ARBA00022692"/>
    </source>
</evidence>
<dbReference type="PATRIC" id="fig|294671.3.peg.1608"/>
<feature type="transmembrane region" description="Helical" evidence="5">
    <location>
        <begin position="177"/>
        <end position="206"/>
    </location>
</feature>
<feature type="transmembrane region" description="Helical" evidence="5">
    <location>
        <begin position="355"/>
        <end position="383"/>
    </location>
</feature>
<comment type="subcellular location">
    <subcellularLocation>
        <location evidence="1">Endomembrane system</location>
        <topology evidence="1">Multi-pass membrane protein</topology>
    </subcellularLocation>
</comment>
<dbReference type="KEGG" id="mol:YLM1_1544"/>
<feature type="domain" description="Peptidase M50" evidence="6">
    <location>
        <begin position="115"/>
        <end position="368"/>
    </location>
</feature>
<evidence type="ECO:0000256" key="4">
    <source>
        <dbReference type="ARBA" id="ARBA00023136"/>
    </source>
</evidence>
<dbReference type="InterPro" id="IPR036034">
    <property type="entry name" value="PDZ_sf"/>
</dbReference>
<dbReference type="PANTHER" id="PTHR13325">
    <property type="entry name" value="PROTEASE M50 MEMBRANE-BOUND TRANSCRIPTION FACTOR SITE 2 PROTEASE"/>
    <property type="match status" value="1"/>
</dbReference>
<dbReference type="SUPFAM" id="SSF50156">
    <property type="entry name" value="PDZ domain-like"/>
    <property type="match status" value="1"/>
</dbReference>
<keyword evidence="4 5" id="KW-0472">Membrane</keyword>
<feature type="transmembrane region" description="Helical" evidence="5">
    <location>
        <begin position="6"/>
        <end position="21"/>
    </location>
</feature>
<dbReference type="GO" id="GO:0016020">
    <property type="term" value="C:membrane"/>
    <property type="evidence" value="ECO:0007669"/>
    <property type="project" value="InterPro"/>
</dbReference>
<evidence type="ECO:0000256" key="5">
    <source>
        <dbReference type="SAM" id="Phobius"/>
    </source>
</evidence>
<dbReference type="GO" id="GO:0012505">
    <property type="term" value="C:endomembrane system"/>
    <property type="evidence" value="ECO:0007669"/>
    <property type="project" value="UniProtKB-SubCell"/>
</dbReference>
<keyword evidence="3 5" id="KW-1133">Transmembrane helix</keyword>
<dbReference type="PRINTS" id="PR01000">
    <property type="entry name" value="SREBPS2PTASE"/>
</dbReference>
<keyword evidence="2 5" id="KW-0812">Transmembrane</keyword>
<proteinExistence type="predicted"/>
<accession>A0A126R285</accession>
<organism evidence="7 8">
    <name type="scientific">Methanobrevibacter olleyae</name>
    <dbReference type="NCBI Taxonomy" id="294671"/>
    <lineage>
        <taxon>Archaea</taxon>
        <taxon>Methanobacteriati</taxon>
        <taxon>Methanobacteriota</taxon>
        <taxon>Methanomada group</taxon>
        <taxon>Methanobacteria</taxon>
        <taxon>Methanobacteriales</taxon>
        <taxon>Methanobacteriaceae</taxon>
        <taxon>Methanobrevibacter</taxon>
    </lineage>
</organism>
<name>A0A126R285_METOL</name>
<dbReference type="InterPro" id="IPR008915">
    <property type="entry name" value="Peptidase_M50"/>
</dbReference>
<protein>
    <submittedName>
        <fullName evidence="7">Peptidase M50 family</fullName>
    </submittedName>
</protein>
<evidence type="ECO:0000313" key="8">
    <source>
        <dbReference type="Proteomes" id="UP000066376"/>
    </source>
</evidence>
<dbReference type="PANTHER" id="PTHR13325:SF3">
    <property type="entry name" value="MEMBRANE-BOUND TRANSCRIPTION FACTOR SITE-2 PROTEASE"/>
    <property type="match status" value="1"/>
</dbReference>
<dbReference type="GO" id="GO:0004222">
    <property type="term" value="F:metalloendopeptidase activity"/>
    <property type="evidence" value="ECO:0007669"/>
    <property type="project" value="InterPro"/>
</dbReference>
<dbReference type="AlphaFoldDB" id="A0A126R285"/>
<dbReference type="Gene3D" id="2.30.42.10">
    <property type="match status" value="1"/>
</dbReference>
<feature type="transmembrane region" description="Helical" evidence="5">
    <location>
        <begin position="316"/>
        <end position="335"/>
    </location>
</feature>
<gene>
    <name evidence="7" type="ORF">YLM1_1544</name>
</gene>
<evidence type="ECO:0000259" key="6">
    <source>
        <dbReference type="Pfam" id="PF02163"/>
    </source>
</evidence>
<reference evidence="8" key="2">
    <citation type="submission" date="2016-02" db="EMBL/GenBank/DDBJ databases">
        <title>The draft genome sequence of the rumen methanogen Methanobrevibacter olleyae YLM1.</title>
        <authorList>
            <consortium name="New Zealand Agricultural Greenhouse Gas Research Centre/Pastoral Greenhouse Gas Research Consortium"/>
            <person name="Kelly W.J."/>
            <person name="Li D."/>
            <person name="Lambie S.C."/>
            <person name="Attwood G.T."/>
            <person name="Altermann E."/>
            <person name="Leahy S.C."/>
        </authorList>
    </citation>
    <scope>NUCLEOTIDE SEQUENCE [LARGE SCALE GENOMIC DNA]</scope>
    <source>
        <strain evidence="8">YLM1</strain>
    </source>
</reference>
<feature type="transmembrane region" description="Helical" evidence="5">
    <location>
        <begin position="62"/>
        <end position="85"/>
    </location>
</feature>
<dbReference type="RefSeq" id="WP_067148137.1">
    <property type="nucleotide sequence ID" value="NZ_CP014265.1"/>
</dbReference>
<dbReference type="InterPro" id="IPR001193">
    <property type="entry name" value="MBTPS2"/>
</dbReference>
<evidence type="ECO:0000256" key="3">
    <source>
        <dbReference type="ARBA" id="ARBA00022989"/>
    </source>
</evidence>
<dbReference type="GO" id="GO:0031293">
    <property type="term" value="P:membrane protein intracellular domain proteolysis"/>
    <property type="evidence" value="ECO:0007669"/>
    <property type="project" value="TreeGrafter"/>
</dbReference>